<evidence type="ECO:0008006" key="3">
    <source>
        <dbReference type="Google" id="ProtNLM"/>
    </source>
</evidence>
<protein>
    <recommendedName>
        <fullName evidence="3">DUF2507 domain-containing protein</fullName>
    </recommendedName>
</protein>
<accession>A0A060LYG7</accession>
<organism evidence="1 2">
    <name type="scientific">Shouchella lehensis G1</name>
    <dbReference type="NCBI Taxonomy" id="1246626"/>
    <lineage>
        <taxon>Bacteria</taxon>
        <taxon>Bacillati</taxon>
        <taxon>Bacillota</taxon>
        <taxon>Bacilli</taxon>
        <taxon>Bacillales</taxon>
        <taxon>Bacillaceae</taxon>
        <taxon>Shouchella</taxon>
    </lineage>
</organism>
<dbReference type="InterPro" id="IPR019642">
    <property type="entry name" value="DUF2507"/>
</dbReference>
<dbReference type="eggNOG" id="COG1719">
    <property type="taxonomic scope" value="Bacteria"/>
</dbReference>
<dbReference type="SUPFAM" id="SSF111126">
    <property type="entry name" value="Ligand-binding domain in the NO signalling and Golgi transport"/>
    <property type="match status" value="1"/>
</dbReference>
<dbReference type="Pfam" id="PF10702">
    <property type="entry name" value="DUF2507"/>
    <property type="match status" value="1"/>
</dbReference>
<dbReference type="PATRIC" id="fig|1246626.3.peg.2649"/>
<dbReference type="STRING" id="1246626.BleG1_2657"/>
<dbReference type="RefSeq" id="WP_236702394.1">
    <property type="nucleotide sequence ID" value="NZ_CP003923.1"/>
</dbReference>
<keyword evidence="2" id="KW-1185">Reference proteome</keyword>
<proteinExistence type="predicted"/>
<dbReference type="KEGG" id="ble:BleG1_2657"/>
<dbReference type="HOGENOM" id="CLU_099404_0_0_9"/>
<dbReference type="AlphaFoldDB" id="A0A060LYG7"/>
<sequence length="140" mass="16462">MKQWGAVMSETNHQLKGYELIRNDVLQLVLGKEHDHLLYWVGKSLARKYKLEQIEELHTFFKQVYWGDLSLIKQKKNEWHYELSGEWMTKDDERSYQLEAGFLAETLETQFAVATAATYTKKGKAIRLTVHFDHKDSVAI</sequence>
<dbReference type="EMBL" id="CP003923">
    <property type="protein sequence ID" value="AIC95222.1"/>
    <property type="molecule type" value="Genomic_DNA"/>
</dbReference>
<name>A0A060LYG7_9BACI</name>
<dbReference type="Proteomes" id="UP000027142">
    <property type="component" value="Chromosome"/>
</dbReference>
<reference evidence="1 2" key="1">
    <citation type="journal article" date="2014" name="Gene">
        <title>A comparative genomic analysis of the alkalitolerant soil bacterium Bacillus lehensis G1.</title>
        <authorList>
            <person name="Noor Y.M."/>
            <person name="Samsulrizal N.H."/>
            <person name="Jema'on N.A."/>
            <person name="Low K.O."/>
            <person name="Ramli A.N."/>
            <person name="Alias N.I."/>
            <person name="Damis S.I."/>
            <person name="Fuzi S.F."/>
            <person name="Isa M.N."/>
            <person name="Murad A.M."/>
            <person name="Raih M.F."/>
            <person name="Bakar F.D."/>
            <person name="Najimudin N."/>
            <person name="Mahadi N.M."/>
            <person name="Illias R.M."/>
        </authorList>
    </citation>
    <scope>NUCLEOTIDE SEQUENCE [LARGE SCALE GENOMIC DNA]</scope>
    <source>
        <strain evidence="1 2">G1</strain>
    </source>
</reference>
<evidence type="ECO:0000313" key="2">
    <source>
        <dbReference type="Proteomes" id="UP000027142"/>
    </source>
</evidence>
<dbReference type="InterPro" id="IPR024096">
    <property type="entry name" value="NO_sig/Golgi_transp_ligand-bd"/>
</dbReference>
<gene>
    <name evidence="1" type="ORF">BleG1_2657</name>
</gene>
<dbReference type="Gene3D" id="3.30.1380.20">
    <property type="entry name" value="Trafficking protein particle complex subunit 3"/>
    <property type="match status" value="1"/>
</dbReference>
<evidence type="ECO:0000313" key="1">
    <source>
        <dbReference type="EMBL" id="AIC95222.1"/>
    </source>
</evidence>